<evidence type="ECO:0000313" key="2">
    <source>
        <dbReference type="EMBL" id="GIH75664.1"/>
    </source>
</evidence>
<name>A0A8J3W3S0_9ACTN</name>
<reference evidence="2 3" key="1">
    <citation type="submission" date="2021-01" db="EMBL/GenBank/DDBJ databases">
        <title>Whole genome shotgun sequence of Planobispora longispora NBRC 13918.</title>
        <authorList>
            <person name="Komaki H."/>
            <person name="Tamura T."/>
        </authorList>
    </citation>
    <scope>NUCLEOTIDE SEQUENCE [LARGE SCALE GENOMIC DNA]</scope>
    <source>
        <strain evidence="2 3">NBRC 13918</strain>
    </source>
</reference>
<comment type="caution">
    <text evidence="2">The sequence shown here is derived from an EMBL/GenBank/DDBJ whole genome shotgun (WGS) entry which is preliminary data.</text>
</comment>
<dbReference type="Proteomes" id="UP000616724">
    <property type="component" value="Unassembled WGS sequence"/>
</dbReference>
<protein>
    <submittedName>
        <fullName evidence="2">Uncharacterized protein</fullName>
    </submittedName>
</protein>
<organism evidence="2 3">
    <name type="scientific">Planobispora longispora</name>
    <dbReference type="NCBI Taxonomy" id="28887"/>
    <lineage>
        <taxon>Bacteria</taxon>
        <taxon>Bacillati</taxon>
        <taxon>Actinomycetota</taxon>
        <taxon>Actinomycetes</taxon>
        <taxon>Streptosporangiales</taxon>
        <taxon>Streptosporangiaceae</taxon>
        <taxon>Planobispora</taxon>
    </lineage>
</organism>
<accession>A0A8J3W3S0</accession>
<dbReference type="EMBL" id="BOOH01000017">
    <property type="protein sequence ID" value="GIH75664.1"/>
    <property type="molecule type" value="Genomic_DNA"/>
</dbReference>
<dbReference type="AlphaFoldDB" id="A0A8J3W3S0"/>
<keyword evidence="3" id="KW-1185">Reference proteome</keyword>
<feature type="region of interest" description="Disordered" evidence="1">
    <location>
        <begin position="1"/>
        <end position="68"/>
    </location>
</feature>
<gene>
    <name evidence="2" type="ORF">Plo01_20930</name>
</gene>
<evidence type="ECO:0000313" key="3">
    <source>
        <dbReference type="Proteomes" id="UP000616724"/>
    </source>
</evidence>
<evidence type="ECO:0000256" key="1">
    <source>
        <dbReference type="SAM" id="MobiDB-lite"/>
    </source>
</evidence>
<proteinExistence type="predicted"/>
<sequence length="93" mass="10064">MVRETGAGQGQRPGLLQDGDHHGERRVHHPGVLPGGADRDQGLGRRVRRPRTPPGIVPHSSTLEPPGPKIIPMAPYFRATPGVVYGSRLRPEV</sequence>